<name>A0AB40BHA7_DIOCR</name>
<keyword evidence="2" id="KW-0217">Developmental protein</keyword>
<proteinExistence type="inferred from homology"/>
<gene>
    <name evidence="9" type="primary">LOC120262884</name>
</gene>
<keyword evidence="5" id="KW-1133">Transmembrane helix</keyword>
<dbReference type="GO" id="GO:0005886">
    <property type="term" value="C:plasma membrane"/>
    <property type="evidence" value="ECO:0007669"/>
    <property type="project" value="UniProtKB-SubCell"/>
</dbReference>
<reference evidence="9" key="1">
    <citation type="submission" date="2025-08" db="UniProtKB">
        <authorList>
            <consortium name="RefSeq"/>
        </authorList>
    </citation>
    <scope>IDENTIFICATION</scope>
</reference>
<evidence type="ECO:0000313" key="9">
    <source>
        <dbReference type="RefSeq" id="XP_039126727.1"/>
    </source>
</evidence>
<accession>A0AB40BHA7</accession>
<dbReference type="Pfam" id="PF08137">
    <property type="entry name" value="DVL"/>
    <property type="match status" value="1"/>
</dbReference>
<keyword evidence="4" id="KW-0812">Transmembrane</keyword>
<evidence type="ECO:0000256" key="5">
    <source>
        <dbReference type="ARBA" id="ARBA00022989"/>
    </source>
</evidence>
<dbReference type="InterPro" id="IPR012552">
    <property type="entry name" value="DVL"/>
</dbReference>
<evidence type="ECO:0000256" key="3">
    <source>
        <dbReference type="ARBA" id="ARBA00022475"/>
    </source>
</evidence>
<evidence type="ECO:0000256" key="1">
    <source>
        <dbReference type="ARBA" id="ARBA00004162"/>
    </source>
</evidence>
<keyword evidence="3" id="KW-1003">Cell membrane</keyword>
<dbReference type="GO" id="GO:0008285">
    <property type="term" value="P:negative regulation of cell population proliferation"/>
    <property type="evidence" value="ECO:0007669"/>
    <property type="project" value="InterPro"/>
</dbReference>
<organism evidence="8 9">
    <name type="scientific">Dioscorea cayennensis subsp. rotundata</name>
    <name type="common">White Guinea yam</name>
    <name type="synonym">Dioscorea rotundata</name>
    <dbReference type="NCBI Taxonomy" id="55577"/>
    <lineage>
        <taxon>Eukaryota</taxon>
        <taxon>Viridiplantae</taxon>
        <taxon>Streptophyta</taxon>
        <taxon>Embryophyta</taxon>
        <taxon>Tracheophyta</taxon>
        <taxon>Spermatophyta</taxon>
        <taxon>Magnoliopsida</taxon>
        <taxon>Liliopsida</taxon>
        <taxon>Dioscoreales</taxon>
        <taxon>Dioscoreaceae</taxon>
        <taxon>Dioscorea</taxon>
    </lineage>
</organism>
<dbReference type="GeneID" id="120262884"/>
<evidence type="ECO:0000256" key="4">
    <source>
        <dbReference type="ARBA" id="ARBA00022692"/>
    </source>
</evidence>
<comment type="subcellular location">
    <subcellularLocation>
        <location evidence="1">Cell membrane</location>
        <topology evidence="1">Single-pass membrane protein</topology>
    </subcellularLocation>
</comment>
<dbReference type="PANTHER" id="PTHR33102">
    <property type="entry name" value="DVL19-RELATED-RELATED"/>
    <property type="match status" value="1"/>
</dbReference>
<dbReference type="InterPro" id="IPR051525">
    <property type="entry name" value="DVL_RTFL_regulatory"/>
</dbReference>
<evidence type="ECO:0000313" key="8">
    <source>
        <dbReference type="Proteomes" id="UP001515500"/>
    </source>
</evidence>
<dbReference type="AlphaFoldDB" id="A0AB40BHA7"/>
<evidence type="ECO:0000256" key="7">
    <source>
        <dbReference type="ARBA" id="ARBA00024340"/>
    </source>
</evidence>
<dbReference type="Proteomes" id="UP001515500">
    <property type="component" value="Chromosome 6"/>
</dbReference>
<dbReference type="GO" id="GO:0048367">
    <property type="term" value="P:shoot system development"/>
    <property type="evidence" value="ECO:0007669"/>
    <property type="project" value="UniProtKB-ARBA"/>
</dbReference>
<sequence length="47" mass="5482">MAESKRGSSGRGFTRRCASLVREQRARIYILRRCATMLLCWYIQGDD</sequence>
<protein>
    <submittedName>
        <fullName evidence="9">Uncharacterized protein LOC120262884</fullName>
    </submittedName>
</protein>
<evidence type="ECO:0000256" key="2">
    <source>
        <dbReference type="ARBA" id="ARBA00022473"/>
    </source>
</evidence>
<keyword evidence="6" id="KW-0472">Membrane</keyword>
<keyword evidence="8" id="KW-1185">Reference proteome</keyword>
<dbReference type="RefSeq" id="XP_039126727.1">
    <property type="nucleotide sequence ID" value="XM_039270793.1"/>
</dbReference>
<evidence type="ECO:0000256" key="6">
    <source>
        <dbReference type="ARBA" id="ARBA00023136"/>
    </source>
</evidence>
<comment type="similarity">
    <text evidence="7">Belongs to the DVL/RTFL small polypeptides family.</text>
</comment>